<comment type="caution">
    <text evidence="2">The sequence shown here is derived from an EMBL/GenBank/DDBJ whole genome shotgun (WGS) entry which is preliminary data.</text>
</comment>
<reference evidence="3" key="1">
    <citation type="journal article" date="2023" name="Proc. Natl. Acad. Sci. U.S.A.">
        <title>Genomic and structural basis for evolution of tropane alkaloid biosynthesis.</title>
        <authorList>
            <person name="Wanga Y.-J."/>
            <person name="Taina T."/>
            <person name="Yua J.-Y."/>
            <person name="Lia J."/>
            <person name="Xua B."/>
            <person name="Chenc J."/>
            <person name="D'Auriad J.C."/>
            <person name="Huanga J.-P."/>
            <person name="Huanga S.-X."/>
        </authorList>
    </citation>
    <scope>NUCLEOTIDE SEQUENCE [LARGE SCALE GENOMIC DNA]</scope>
    <source>
        <strain evidence="3">cv. KIB-2019</strain>
    </source>
</reference>
<keyword evidence="3" id="KW-1185">Reference proteome</keyword>
<proteinExistence type="predicted"/>
<name>A0A9Q1LQ00_9SOLA</name>
<accession>A0A9Q1LQ00</accession>
<dbReference type="Proteomes" id="UP001152561">
    <property type="component" value="Unassembled WGS sequence"/>
</dbReference>
<evidence type="ECO:0000313" key="2">
    <source>
        <dbReference type="EMBL" id="KAJ8539824.1"/>
    </source>
</evidence>
<sequence length="98" mass="11167">MEVAAVGGKNTSLKVGRNASNKQKESLPSSTAPLGKDTKLRADLPKNKVLAKIWNYMQLLGRRIDQIVLEYEKEPHKQESHLFYAWKQPLRINPKGRL</sequence>
<evidence type="ECO:0000256" key="1">
    <source>
        <dbReference type="SAM" id="MobiDB-lite"/>
    </source>
</evidence>
<protein>
    <submittedName>
        <fullName evidence="2">Uncharacterized protein</fullName>
    </submittedName>
</protein>
<organism evidence="2 3">
    <name type="scientific">Anisodus acutangulus</name>
    <dbReference type="NCBI Taxonomy" id="402998"/>
    <lineage>
        <taxon>Eukaryota</taxon>
        <taxon>Viridiplantae</taxon>
        <taxon>Streptophyta</taxon>
        <taxon>Embryophyta</taxon>
        <taxon>Tracheophyta</taxon>
        <taxon>Spermatophyta</taxon>
        <taxon>Magnoliopsida</taxon>
        <taxon>eudicotyledons</taxon>
        <taxon>Gunneridae</taxon>
        <taxon>Pentapetalae</taxon>
        <taxon>asterids</taxon>
        <taxon>lamiids</taxon>
        <taxon>Solanales</taxon>
        <taxon>Solanaceae</taxon>
        <taxon>Solanoideae</taxon>
        <taxon>Hyoscyameae</taxon>
        <taxon>Anisodus</taxon>
    </lineage>
</organism>
<dbReference type="EMBL" id="JAJAGQ010000016">
    <property type="protein sequence ID" value="KAJ8539824.1"/>
    <property type="molecule type" value="Genomic_DNA"/>
</dbReference>
<dbReference type="OrthoDB" id="5857104at2759"/>
<dbReference type="AlphaFoldDB" id="A0A9Q1LQ00"/>
<feature type="compositionally biased region" description="Polar residues" evidence="1">
    <location>
        <begin position="9"/>
        <end position="32"/>
    </location>
</feature>
<gene>
    <name evidence="2" type="ORF">K7X08_014076</name>
</gene>
<feature type="region of interest" description="Disordered" evidence="1">
    <location>
        <begin position="1"/>
        <end position="41"/>
    </location>
</feature>
<evidence type="ECO:0000313" key="3">
    <source>
        <dbReference type="Proteomes" id="UP001152561"/>
    </source>
</evidence>